<evidence type="ECO:0000313" key="1">
    <source>
        <dbReference type="EMBL" id="GIY12331.1"/>
    </source>
</evidence>
<accession>A0AAV4QTW0</accession>
<sequence>MKIESFVSSEYGSSLLIVRSRSVRTHKYQGRTFDQVMVEYDSAQQTQLVYVTFSRVTTIEDLYYVNKRSIHKFHSVLFQRHQLSAVTYTMRTIISQADSSSVFQPSQ</sequence>
<comment type="caution">
    <text evidence="1">The sequence shown here is derived from an EMBL/GenBank/DDBJ whole genome shotgun (WGS) entry which is preliminary data.</text>
</comment>
<keyword evidence="2" id="KW-1185">Reference proteome</keyword>
<name>A0AAV4QTW0_9ARAC</name>
<organism evidence="1 2">
    <name type="scientific">Caerostris darwini</name>
    <dbReference type="NCBI Taxonomy" id="1538125"/>
    <lineage>
        <taxon>Eukaryota</taxon>
        <taxon>Metazoa</taxon>
        <taxon>Ecdysozoa</taxon>
        <taxon>Arthropoda</taxon>
        <taxon>Chelicerata</taxon>
        <taxon>Arachnida</taxon>
        <taxon>Araneae</taxon>
        <taxon>Araneomorphae</taxon>
        <taxon>Entelegynae</taxon>
        <taxon>Araneoidea</taxon>
        <taxon>Araneidae</taxon>
        <taxon>Caerostris</taxon>
    </lineage>
</organism>
<dbReference type="AlphaFoldDB" id="A0AAV4QTW0"/>
<gene>
    <name evidence="1" type="ORF">CDAR_114391</name>
</gene>
<protein>
    <submittedName>
        <fullName evidence="1">Uncharacterized protein</fullName>
    </submittedName>
</protein>
<dbReference type="Proteomes" id="UP001054837">
    <property type="component" value="Unassembled WGS sequence"/>
</dbReference>
<reference evidence="1 2" key="1">
    <citation type="submission" date="2021-06" db="EMBL/GenBank/DDBJ databases">
        <title>Caerostris darwini draft genome.</title>
        <authorList>
            <person name="Kono N."/>
            <person name="Arakawa K."/>
        </authorList>
    </citation>
    <scope>NUCLEOTIDE SEQUENCE [LARGE SCALE GENOMIC DNA]</scope>
</reference>
<evidence type="ECO:0000313" key="2">
    <source>
        <dbReference type="Proteomes" id="UP001054837"/>
    </source>
</evidence>
<dbReference type="EMBL" id="BPLQ01005020">
    <property type="protein sequence ID" value="GIY12331.1"/>
    <property type="molecule type" value="Genomic_DNA"/>
</dbReference>
<proteinExistence type="predicted"/>